<protein>
    <submittedName>
        <fullName evidence="1">ATPase</fullName>
    </submittedName>
</protein>
<evidence type="ECO:0000313" key="2">
    <source>
        <dbReference type="Proteomes" id="UP000228621"/>
    </source>
</evidence>
<keyword evidence="2" id="KW-1185">Reference proteome</keyword>
<dbReference type="EMBL" id="NKHF01000062">
    <property type="protein sequence ID" value="PCK31065.1"/>
    <property type="molecule type" value="Genomic_DNA"/>
</dbReference>
<feature type="non-terminal residue" evidence="1">
    <location>
        <position position="1"/>
    </location>
</feature>
<dbReference type="RefSeq" id="WP_143484342.1">
    <property type="nucleotide sequence ID" value="NZ_NKHF01000062.1"/>
</dbReference>
<dbReference type="PANTHER" id="PTHR42957:SF1">
    <property type="entry name" value="HELICASE MJ1565-RELATED"/>
    <property type="match status" value="1"/>
</dbReference>
<dbReference type="AlphaFoldDB" id="A0A2A5JNR2"/>
<dbReference type="SUPFAM" id="SSF52540">
    <property type="entry name" value="P-loop containing nucleoside triphosphate hydrolases"/>
    <property type="match status" value="1"/>
</dbReference>
<accession>A0A2A5JNR2</accession>
<proteinExistence type="predicted"/>
<evidence type="ECO:0000313" key="1">
    <source>
        <dbReference type="EMBL" id="PCK31065.1"/>
    </source>
</evidence>
<dbReference type="PANTHER" id="PTHR42957">
    <property type="entry name" value="HELICASE MJ1565-RELATED"/>
    <property type="match status" value="1"/>
</dbReference>
<dbReference type="InterPro" id="IPR027417">
    <property type="entry name" value="P-loop_NTPase"/>
</dbReference>
<name>A0A2A5JNR2_PSEO7</name>
<dbReference type="Gene3D" id="3.40.50.300">
    <property type="entry name" value="P-loop containing nucleotide triphosphate hydrolases"/>
    <property type="match status" value="1"/>
</dbReference>
<comment type="caution">
    <text evidence="1">The sequence shown here is derived from an EMBL/GenBank/DDBJ whole genome shotgun (WGS) entry which is preliminary data.</text>
</comment>
<dbReference type="OrthoDB" id="9806951at2"/>
<organism evidence="1 2">
    <name type="scientific">Pseudoalteromonas piscicida</name>
    <dbReference type="NCBI Taxonomy" id="43662"/>
    <lineage>
        <taxon>Bacteria</taxon>
        <taxon>Pseudomonadati</taxon>
        <taxon>Pseudomonadota</taxon>
        <taxon>Gammaproteobacteria</taxon>
        <taxon>Alteromonadales</taxon>
        <taxon>Pseudoalteromonadaceae</taxon>
        <taxon>Pseudoalteromonas</taxon>
    </lineage>
</organism>
<sequence length="142" mass="15964">YIPKTGGAEFKASKKSIERIAKEGRKYGLSLMVVSQRPSEVSETIFSQCNNFIAMRLTNRVDQNYIKALLPDSSSSLIDLLPSLNQGEAFVVGDSVIIPSLVQLPKPNPEPKSASIDTYKEWAESWKDITFDKIVERWRKEG</sequence>
<dbReference type="InterPro" id="IPR008571">
    <property type="entry name" value="HerA-like"/>
</dbReference>
<gene>
    <name evidence="1" type="ORF">CEX98_13470</name>
</gene>
<reference evidence="2" key="1">
    <citation type="journal article" date="2019" name="Genome Announc.">
        <title>Draft Genome Sequence of Pseudoalteromonas piscicida Strain 36Y ROTHPW, an Hypersaline Seawater Isolate from the South Coast of Sonora, Mexico.</title>
        <authorList>
            <person name="Sanchez-Diaz R."/>
            <person name="Molina-Garza Z.J."/>
            <person name="Cruz-Suarez L.E."/>
            <person name="Selvin J."/>
            <person name="Kiran G.S."/>
            <person name="Ibarra-Gamez J.C."/>
            <person name="Gomez-Gil B."/>
            <person name="Galaviz-Silva L."/>
        </authorList>
    </citation>
    <scope>NUCLEOTIDE SEQUENCE [LARGE SCALE GENOMIC DNA]</scope>
    <source>
        <strain evidence="2">36Y_RITHPW</strain>
    </source>
</reference>
<dbReference type="Proteomes" id="UP000228621">
    <property type="component" value="Unassembled WGS sequence"/>
</dbReference>